<reference evidence="1 2" key="1">
    <citation type="submission" date="2015-02" db="EMBL/GenBank/DDBJ databases">
        <title>Draft genome sequences of ten Microbacterium spp. with emphasis on heavy metal contaminated environments.</title>
        <authorList>
            <person name="Corretto E."/>
        </authorList>
    </citation>
    <scope>NUCLEOTIDE SEQUENCE [LARGE SCALE GENOMIC DNA]</scope>
    <source>
        <strain evidence="1 2">BEL4b</strain>
    </source>
</reference>
<name>A0A0F0L8P5_9MICO</name>
<evidence type="ECO:0000313" key="2">
    <source>
        <dbReference type="Proteomes" id="UP000033640"/>
    </source>
</evidence>
<dbReference type="InterPro" id="IPR016156">
    <property type="entry name" value="FAD/NAD-linked_Rdtase_dimer_sf"/>
</dbReference>
<accession>A0A0F0L8P5</accession>
<comment type="caution">
    <text evidence="1">The sequence shown here is derived from an EMBL/GenBank/DDBJ whole genome shotgun (WGS) entry which is preliminary data.</text>
</comment>
<dbReference type="Gene3D" id="3.30.390.30">
    <property type="match status" value="1"/>
</dbReference>
<protein>
    <submittedName>
        <fullName evidence="1">Coenzyme A disulfide reductase</fullName>
    </submittedName>
</protein>
<evidence type="ECO:0000313" key="1">
    <source>
        <dbReference type="EMBL" id="KJL29572.1"/>
    </source>
</evidence>
<dbReference type="AlphaFoldDB" id="A0A0F0L8P5"/>
<proteinExistence type="predicted"/>
<dbReference type="SUPFAM" id="SSF55424">
    <property type="entry name" value="FAD/NAD-linked reductases, dimerisation (C-terminal) domain"/>
    <property type="match status" value="1"/>
</dbReference>
<gene>
    <name evidence="1" type="ORF">RS83_01589</name>
</gene>
<dbReference type="RefSeq" id="WP_029259137.1">
    <property type="nucleotide sequence ID" value="NZ_CP031338.1"/>
</dbReference>
<dbReference type="EMBL" id="JYIW01000023">
    <property type="protein sequence ID" value="KJL29572.1"/>
    <property type="molecule type" value="Genomic_DNA"/>
</dbReference>
<sequence length="90" mass="9740">MQQVQGQRHPTARAQGNKRGLLLGAQLVGTRGAEISKRVDTYATALHHGMTVATMSDLDLSCTPPLGSPWDAVQLATQAWERQTRTSTLV</sequence>
<organism evidence="1 2">
    <name type="scientific">Microbacterium oxydans</name>
    <dbReference type="NCBI Taxonomy" id="82380"/>
    <lineage>
        <taxon>Bacteria</taxon>
        <taxon>Bacillati</taxon>
        <taxon>Actinomycetota</taxon>
        <taxon>Actinomycetes</taxon>
        <taxon>Micrococcales</taxon>
        <taxon>Microbacteriaceae</taxon>
        <taxon>Microbacterium</taxon>
    </lineage>
</organism>
<dbReference type="PATRIC" id="fig|82380.11.peg.1629"/>
<dbReference type="Proteomes" id="UP000033640">
    <property type="component" value="Unassembled WGS sequence"/>
</dbReference>